<dbReference type="Gene3D" id="3.60.15.10">
    <property type="entry name" value="Ribonuclease Z/Hydroxyacylglutathione hydrolase-like"/>
    <property type="match status" value="1"/>
</dbReference>
<gene>
    <name evidence="2" type="ordered locus">CRES_0434</name>
</gene>
<name>F8DY55_CORRG</name>
<dbReference type="AlphaFoldDB" id="F8DY55"/>
<evidence type="ECO:0000313" key="3">
    <source>
        <dbReference type="Proteomes" id="UP000000492"/>
    </source>
</evidence>
<dbReference type="SUPFAM" id="SSF56281">
    <property type="entry name" value="Metallo-hydrolase/oxidoreductase"/>
    <property type="match status" value="1"/>
</dbReference>
<dbReference type="InterPro" id="IPR036866">
    <property type="entry name" value="RibonucZ/Hydroxyglut_hydro"/>
</dbReference>
<dbReference type="Pfam" id="PF12706">
    <property type="entry name" value="Lactamase_B_2"/>
    <property type="match status" value="1"/>
</dbReference>
<dbReference type="PANTHER" id="PTHR46018:SF4">
    <property type="entry name" value="METALLO-HYDROLASE YHFI-RELATED"/>
    <property type="match status" value="1"/>
</dbReference>
<dbReference type="RefSeq" id="WP_013887822.1">
    <property type="nucleotide sequence ID" value="NC_015673.1"/>
</dbReference>
<dbReference type="STRING" id="662755.CRES_0434"/>
<dbReference type="CDD" id="cd07716">
    <property type="entry name" value="RNaseZ_short-form-like_MBL-fold"/>
    <property type="match status" value="1"/>
</dbReference>
<feature type="domain" description="Metallo-beta-lactamase" evidence="1">
    <location>
        <begin position="33"/>
        <end position="233"/>
    </location>
</feature>
<protein>
    <recommendedName>
        <fullName evidence="1">Metallo-beta-lactamase domain-containing protein</fullName>
    </recommendedName>
</protein>
<sequence>MELVVLGCSGSVAGPDRPASGYVVRSDGTEDLLMDIGPGVLAAMQATEDIDPAQCHVAFSHMHADHCLDFPSLLVWRRFHPHAPSQRVHDFIGPRMAFEHLSRAAGDYPDQPDDFSDTFAVSHYQVGNSHFDATSWPSKNIGGLKIYAAEAVHTTESYLLRVHDGRGASLVYTGDTAYTENLVNLATGADVLLCEATWCDREFGMPQGMHMCGQDAGKVAEQAGVGKLILTHIPPWGDSDSAVAAAKRHFTGPVEVAYPGMRVQWGS</sequence>
<reference evidence="2 3" key="1">
    <citation type="journal article" date="2012" name="BMC Genomics">
        <title>Complete genome sequence, lifestyle, and multi-drug resistance of the human pathogen Corynebacterium resistens DSM 45100 isolated from blood samples of a leukemia patient.</title>
        <authorList>
            <person name="Schroder J."/>
            <person name="Maus I."/>
            <person name="Meyer K."/>
            <person name="Wordemann S."/>
            <person name="Blom J."/>
            <person name="Jaenicke S."/>
            <person name="Schneider J."/>
            <person name="Trost E."/>
            <person name="Tauch A."/>
        </authorList>
    </citation>
    <scope>NUCLEOTIDE SEQUENCE [LARGE SCALE GENOMIC DNA]</scope>
    <source>
        <strain evidence="3">DSM 45100 / JCM 12819 / CCUG 50093 / GTC 2026 / SICGH 158</strain>
    </source>
</reference>
<dbReference type="KEGG" id="crd:CRES_0434"/>
<accession>F8DY55</accession>
<dbReference type="eggNOG" id="COG1234">
    <property type="taxonomic scope" value="Bacteria"/>
</dbReference>
<keyword evidence="3" id="KW-1185">Reference proteome</keyword>
<dbReference type="PANTHER" id="PTHR46018">
    <property type="entry name" value="ZINC PHOSPHODIESTERASE ELAC PROTEIN 1"/>
    <property type="match status" value="1"/>
</dbReference>
<proteinExistence type="predicted"/>
<dbReference type="InterPro" id="IPR001279">
    <property type="entry name" value="Metallo-B-lactamas"/>
</dbReference>
<dbReference type="GO" id="GO:0042781">
    <property type="term" value="F:3'-tRNA processing endoribonuclease activity"/>
    <property type="evidence" value="ECO:0007669"/>
    <property type="project" value="TreeGrafter"/>
</dbReference>
<evidence type="ECO:0000313" key="2">
    <source>
        <dbReference type="EMBL" id="AEI08797.1"/>
    </source>
</evidence>
<dbReference type="HOGENOM" id="CLU_031317_3_0_11"/>
<evidence type="ECO:0000259" key="1">
    <source>
        <dbReference type="Pfam" id="PF12706"/>
    </source>
</evidence>
<organism evidence="2 3">
    <name type="scientific">Corynebacterium resistens (strain DSM 45100 / JCM 12819 / GTC 2026 / SICGH 158)</name>
    <dbReference type="NCBI Taxonomy" id="662755"/>
    <lineage>
        <taxon>Bacteria</taxon>
        <taxon>Bacillati</taxon>
        <taxon>Actinomycetota</taxon>
        <taxon>Actinomycetes</taxon>
        <taxon>Mycobacteriales</taxon>
        <taxon>Corynebacteriaceae</taxon>
        <taxon>Corynebacterium</taxon>
    </lineage>
</organism>
<dbReference type="Proteomes" id="UP000000492">
    <property type="component" value="Chromosome"/>
</dbReference>
<dbReference type="EMBL" id="CP002857">
    <property type="protein sequence ID" value="AEI08797.1"/>
    <property type="molecule type" value="Genomic_DNA"/>
</dbReference>